<keyword evidence="2" id="KW-1185">Reference proteome</keyword>
<accession>A0ACB6ZQW6</accession>
<dbReference type="Proteomes" id="UP000886501">
    <property type="component" value="Unassembled WGS sequence"/>
</dbReference>
<name>A0ACB6ZQW6_THEGA</name>
<sequence>MTHRYSVVSMESFESLPEEGAGTSQPIPILSKQPPRRSPPSAFDSPTRSRARRRLYNDRSDEKRRRIINEFYETERSYFGGLELIYSHFLTPIIESLETPNPLLDRTQLTSIFVNFIDIWNLHRSFFSSLSAHLQTPAEDGRSPTLSSILLSHFPYLSLYSPFVASFDTSMSSYMELIATKPDFAVFITKQEADPRCGNLKLRDWLLSIIQRCPRYLLLLRDLISCTSIDDPEHAPLVTVHTLVSKITLSLNTSLHTHAQTLSLLAIQRSTPNLPFQLISPGRSLLKRGPLLHVEASSPKEREFLLFSDCFLWLSNADKVSSGELIAEKLGRSSSPPVRPPMIRNRSKSDAELPKSTGNRSSSVLPSSKSQLPSRSKARYPSSSTEEKWIYKGHVELVDIDVVVPPALETNQDHRLEILSPHLSFALYASSGEERDAWVEAIRSARASLMTTLTAMNPNSTLTSSTSTNHLRQTLQALPHLPEDDDKNPPRGKVEHFVPAIWIPDGKTDTCMRCGRPFGWRRRRHHCRLCGRCVCGSCSGKTFYIAESTKNRDRHKAARACEQCYETVFPIMDGTPSIPGPSVRAAGGTMNSLSELPEWRSVRISNLGEDALASASSALLAVDLGPQRESSQTDREPSFDDPVLGRNASPRVRIKPASRPRSYLQILEDFNEGSPSGSGFTTGQRSNFEASSTGMNNSIGVLTAAGASGYLSTSISTSGEFSPESAEPTEDVLESPSSPEFSPPPKVRWSISASPRRKEDTIRKKKRFSMPALAIQTTTVTAKTNVNGTGKTKRFSLILGGRGSSSQPNLAENSKLRTNIEEEEEASGGDSGFRNGAAVGKLSELLARSSSKNR</sequence>
<evidence type="ECO:0000313" key="1">
    <source>
        <dbReference type="EMBL" id="KAF9651929.1"/>
    </source>
</evidence>
<reference evidence="1" key="1">
    <citation type="submission" date="2019-10" db="EMBL/GenBank/DDBJ databases">
        <authorList>
            <consortium name="DOE Joint Genome Institute"/>
            <person name="Kuo A."/>
            <person name="Miyauchi S."/>
            <person name="Kiss E."/>
            <person name="Drula E."/>
            <person name="Kohler A."/>
            <person name="Sanchez-Garcia M."/>
            <person name="Andreopoulos B."/>
            <person name="Barry K.W."/>
            <person name="Bonito G."/>
            <person name="Buee M."/>
            <person name="Carver A."/>
            <person name="Chen C."/>
            <person name="Cichocki N."/>
            <person name="Clum A."/>
            <person name="Culley D."/>
            <person name="Crous P.W."/>
            <person name="Fauchery L."/>
            <person name="Girlanda M."/>
            <person name="Hayes R."/>
            <person name="Keri Z."/>
            <person name="Labutti K."/>
            <person name="Lipzen A."/>
            <person name="Lombard V."/>
            <person name="Magnuson J."/>
            <person name="Maillard F."/>
            <person name="Morin E."/>
            <person name="Murat C."/>
            <person name="Nolan M."/>
            <person name="Ohm R."/>
            <person name="Pangilinan J."/>
            <person name="Pereira M."/>
            <person name="Perotto S."/>
            <person name="Peter M."/>
            <person name="Riley R."/>
            <person name="Sitrit Y."/>
            <person name="Stielow B."/>
            <person name="Szollosi G."/>
            <person name="Zifcakova L."/>
            <person name="Stursova M."/>
            <person name="Spatafora J.W."/>
            <person name="Tedersoo L."/>
            <person name="Vaario L.-M."/>
            <person name="Yamada A."/>
            <person name="Yan M."/>
            <person name="Wang P."/>
            <person name="Xu J."/>
            <person name="Bruns T."/>
            <person name="Baldrian P."/>
            <person name="Vilgalys R."/>
            <person name="Henrissat B."/>
            <person name="Grigoriev I.V."/>
            <person name="Hibbett D."/>
            <person name="Nagy L.G."/>
            <person name="Martin F.M."/>
        </authorList>
    </citation>
    <scope>NUCLEOTIDE SEQUENCE</scope>
    <source>
        <strain evidence="1">P2</strain>
    </source>
</reference>
<comment type="caution">
    <text evidence="1">The sequence shown here is derived from an EMBL/GenBank/DDBJ whole genome shotgun (WGS) entry which is preliminary data.</text>
</comment>
<organism evidence="1 2">
    <name type="scientific">Thelephora ganbajun</name>
    <name type="common">Ganba fungus</name>
    <dbReference type="NCBI Taxonomy" id="370292"/>
    <lineage>
        <taxon>Eukaryota</taxon>
        <taxon>Fungi</taxon>
        <taxon>Dikarya</taxon>
        <taxon>Basidiomycota</taxon>
        <taxon>Agaricomycotina</taxon>
        <taxon>Agaricomycetes</taxon>
        <taxon>Thelephorales</taxon>
        <taxon>Thelephoraceae</taxon>
        <taxon>Thelephora</taxon>
    </lineage>
</organism>
<protein>
    <submittedName>
        <fullName evidence="1">Uncharacterized protein</fullName>
    </submittedName>
</protein>
<reference evidence="1" key="2">
    <citation type="journal article" date="2020" name="Nat. Commun.">
        <title>Large-scale genome sequencing of mycorrhizal fungi provides insights into the early evolution of symbiotic traits.</title>
        <authorList>
            <person name="Miyauchi S."/>
            <person name="Kiss E."/>
            <person name="Kuo A."/>
            <person name="Drula E."/>
            <person name="Kohler A."/>
            <person name="Sanchez-Garcia M."/>
            <person name="Morin E."/>
            <person name="Andreopoulos B."/>
            <person name="Barry K.W."/>
            <person name="Bonito G."/>
            <person name="Buee M."/>
            <person name="Carver A."/>
            <person name="Chen C."/>
            <person name="Cichocki N."/>
            <person name="Clum A."/>
            <person name="Culley D."/>
            <person name="Crous P.W."/>
            <person name="Fauchery L."/>
            <person name="Girlanda M."/>
            <person name="Hayes R.D."/>
            <person name="Keri Z."/>
            <person name="LaButti K."/>
            <person name="Lipzen A."/>
            <person name="Lombard V."/>
            <person name="Magnuson J."/>
            <person name="Maillard F."/>
            <person name="Murat C."/>
            <person name="Nolan M."/>
            <person name="Ohm R.A."/>
            <person name="Pangilinan J."/>
            <person name="Pereira M.F."/>
            <person name="Perotto S."/>
            <person name="Peter M."/>
            <person name="Pfister S."/>
            <person name="Riley R."/>
            <person name="Sitrit Y."/>
            <person name="Stielow J.B."/>
            <person name="Szollosi G."/>
            <person name="Zifcakova L."/>
            <person name="Stursova M."/>
            <person name="Spatafora J.W."/>
            <person name="Tedersoo L."/>
            <person name="Vaario L.M."/>
            <person name="Yamada A."/>
            <person name="Yan M."/>
            <person name="Wang P."/>
            <person name="Xu J."/>
            <person name="Bruns T."/>
            <person name="Baldrian P."/>
            <person name="Vilgalys R."/>
            <person name="Dunand C."/>
            <person name="Henrissat B."/>
            <person name="Grigoriev I.V."/>
            <person name="Hibbett D."/>
            <person name="Nagy L.G."/>
            <person name="Martin F.M."/>
        </authorList>
    </citation>
    <scope>NUCLEOTIDE SEQUENCE</scope>
    <source>
        <strain evidence="1">P2</strain>
    </source>
</reference>
<gene>
    <name evidence="1" type="ORF">BDM02DRAFT_3184175</name>
</gene>
<proteinExistence type="predicted"/>
<evidence type="ECO:0000313" key="2">
    <source>
        <dbReference type="Proteomes" id="UP000886501"/>
    </source>
</evidence>
<dbReference type="EMBL" id="MU117972">
    <property type="protein sequence ID" value="KAF9651929.1"/>
    <property type="molecule type" value="Genomic_DNA"/>
</dbReference>